<keyword evidence="2" id="KW-1185">Reference proteome</keyword>
<evidence type="ECO:0000313" key="2">
    <source>
        <dbReference type="Proteomes" id="UP000558488"/>
    </source>
</evidence>
<evidence type="ECO:0000313" key="1">
    <source>
        <dbReference type="EMBL" id="KAF6346890.1"/>
    </source>
</evidence>
<reference evidence="1 2" key="1">
    <citation type="journal article" date="2020" name="Nature">
        <title>Six reference-quality genomes reveal evolution of bat adaptations.</title>
        <authorList>
            <person name="Jebb D."/>
            <person name="Huang Z."/>
            <person name="Pippel M."/>
            <person name="Hughes G.M."/>
            <person name="Lavrichenko K."/>
            <person name="Devanna P."/>
            <person name="Winkler S."/>
            <person name="Jermiin L.S."/>
            <person name="Skirmuntt E.C."/>
            <person name="Katzourakis A."/>
            <person name="Burkitt-Gray L."/>
            <person name="Ray D.A."/>
            <person name="Sullivan K.A.M."/>
            <person name="Roscito J.G."/>
            <person name="Kirilenko B.M."/>
            <person name="Davalos L.M."/>
            <person name="Corthals A.P."/>
            <person name="Power M.L."/>
            <person name="Jones G."/>
            <person name="Ransome R.D."/>
            <person name="Dechmann D.K.N."/>
            <person name="Locatelli A.G."/>
            <person name="Puechmaille S.J."/>
            <person name="Fedrigo O."/>
            <person name="Jarvis E.D."/>
            <person name="Hiller M."/>
            <person name="Vernes S.C."/>
            <person name="Myers E.W."/>
            <person name="Teeling E.C."/>
        </authorList>
    </citation>
    <scope>NUCLEOTIDE SEQUENCE [LARGE SCALE GENOMIC DNA]</scope>
    <source>
        <strain evidence="1">MPipKuh1</strain>
        <tissue evidence="1">Flight muscle</tissue>
    </source>
</reference>
<dbReference type="Proteomes" id="UP000558488">
    <property type="component" value="Unassembled WGS sequence"/>
</dbReference>
<accession>A0A7J7XC60</accession>
<dbReference type="AlphaFoldDB" id="A0A7J7XC60"/>
<proteinExistence type="predicted"/>
<gene>
    <name evidence="1" type="ORF">mPipKuh1_010625</name>
</gene>
<comment type="caution">
    <text evidence="1">The sequence shown here is derived from an EMBL/GenBank/DDBJ whole genome shotgun (WGS) entry which is preliminary data.</text>
</comment>
<organism evidence="1 2">
    <name type="scientific">Pipistrellus kuhlii</name>
    <name type="common">Kuhl's pipistrelle</name>
    <dbReference type="NCBI Taxonomy" id="59472"/>
    <lineage>
        <taxon>Eukaryota</taxon>
        <taxon>Metazoa</taxon>
        <taxon>Chordata</taxon>
        <taxon>Craniata</taxon>
        <taxon>Vertebrata</taxon>
        <taxon>Euteleostomi</taxon>
        <taxon>Mammalia</taxon>
        <taxon>Eutheria</taxon>
        <taxon>Laurasiatheria</taxon>
        <taxon>Chiroptera</taxon>
        <taxon>Yangochiroptera</taxon>
        <taxon>Vespertilionidae</taxon>
        <taxon>Pipistrellus</taxon>
    </lineage>
</organism>
<protein>
    <submittedName>
        <fullName evidence="1">Uncharacterized protein</fullName>
    </submittedName>
</protein>
<name>A0A7J7XC60_PIPKU</name>
<dbReference type="EMBL" id="JACAGB010000008">
    <property type="protein sequence ID" value="KAF6346890.1"/>
    <property type="molecule type" value="Genomic_DNA"/>
</dbReference>
<sequence>MGRAGLAQGTWGPECWGSRRLSEGIGRDRGNERDAHRCHLNHFKGKLNILSQCQRTLAFHSWTREDMEPWVSNAMDLKLDLYHLFPAKETWFLWARIQDRSFYTLTPPGSLVQQSPTFLTSWANTGPRTTGWRPLVYPCHCPLVSVIGLSRSEVSTHGCKGRTDWQLPIFTQYLEDSPNIGGMGKRNCHWKGLHPPSSTWEFKVLLV</sequence>